<evidence type="ECO:0000313" key="4">
    <source>
        <dbReference type="Proteomes" id="UP001060414"/>
    </source>
</evidence>
<keyword evidence="4" id="KW-1185">Reference proteome</keyword>
<feature type="transmembrane region" description="Helical" evidence="1">
    <location>
        <begin position="174"/>
        <end position="193"/>
    </location>
</feature>
<sequence length="197" mass="22342">MFGLRRLYDWVLSWARTPYGGIALFVLAFAESSFFPVPPDVLLIALALSLPTRAFRFAFIAACGSVLGGLFGYLLGYGMWHALDSFFFAYVPGFTPEGFVRVQELFERYNFWVVFSAGFTPIPYKLITVGAGVFHINVPVFLIGSAVGRSLRFFLVAWFIYRFGPPVRVLIEKYFNYLALAFFILLVAGVWVVKYIF</sequence>
<dbReference type="PANTHER" id="PTHR42709:SF11">
    <property type="entry name" value="DEDA FAMILY PROTEIN"/>
    <property type="match status" value="1"/>
</dbReference>
<feature type="transmembrane region" description="Helical" evidence="1">
    <location>
        <begin position="109"/>
        <end position="127"/>
    </location>
</feature>
<evidence type="ECO:0000256" key="1">
    <source>
        <dbReference type="SAM" id="Phobius"/>
    </source>
</evidence>
<evidence type="ECO:0000259" key="2">
    <source>
        <dbReference type="Pfam" id="PF09335"/>
    </source>
</evidence>
<dbReference type="Pfam" id="PF09335">
    <property type="entry name" value="VTT_dom"/>
    <property type="match status" value="1"/>
</dbReference>
<dbReference type="InterPro" id="IPR051311">
    <property type="entry name" value="DedA_domain"/>
</dbReference>
<protein>
    <submittedName>
        <fullName evidence="3">VTT domain-containing protein</fullName>
    </submittedName>
</protein>
<dbReference type="InterPro" id="IPR032816">
    <property type="entry name" value="VTT_dom"/>
</dbReference>
<name>A0ABY5ZPA4_9BACT</name>
<proteinExistence type="predicted"/>
<feature type="domain" description="VTT" evidence="2">
    <location>
        <begin position="37"/>
        <end position="161"/>
    </location>
</feature>
<keyword evidence="1" id="KW-0812">Transmembrane</keyword>
<reference evidence="3" key="1">
    <citation type="journal article" date="2022" name="Environ. Microbiol.">
        <title>Geoalkalibacter halelectricus SAP #1 sp. nov. possessing extracellular electron transfer and mineral#reducing capabilities from a haloalkaline environment.</title>
        <authorList>
            <person name="Yadav S."/>
            <person name="Singh R."/>
            <person name="Sundharam S.S."/>
            <person name="Chaudhary S."/>
            <person name="Krishnamurthi S."/>
            <person name="Patil S.A."/>
        </authorList>
    </citation>
    <scope>NUCLEOTIDE SEQUENCE</scope>
    <source>
        <strain evidence="3">SAP-1</strain>
    </source>
</reference>
<evidence type="ECO:0000313" key="3">
    <source>
        <dbReference type="EMBL" id="UWZ80468.1"/>
    </source>
</evidence>
<organism evidence="3 4">
    <name type="scientific">Geoalkalibacter halelectricus</name>
    <dbReference type="NCBI Taxonomy" id="2847045"/>
    <lineage>
        <taxon>Bacteria</taxon>
        <taxon>Pseudomonadati</taxon>
        <taxon>Thermodesulfobacteriota</taxon>
        <taxon>Desulfuromonadia</taxon>
        <taxon>Desulfuromonadales</taxon>
        <taxon>Geoalkalibacteraceae</taxon>
        <taxon>Geoalkalibacter</taxon>
    </lineage>
</organism>
<feature type="transmembrane region" description="Helical" evidence="1">
    <location>
        <begin position="139"/>
        <end position="162"/>
    </location>
</feature>
<dbReference type="PANTHER" id="PTHR42709">
    <property type="entry name" value="ALKALINE PHOSPHATASE LIKE PROTEIN"/>
    <property type="match status" value="1"/>
</dbReference>
<feature type="transmembrane region" description="Helical" evidence="1">
    <location>
        <begin position="57"/>
        <end position="80"/>
    </location>
</feature>
<keyword evidence="1" id="KW-1133">Transmembrane helix</keyword>
<keyword evidence="1" id="KW-0472">Membrane</keyword>
<dbReference type="EMBL" id="CP092109">
    <property type="protein sequence ID" value="UWZ80468.1"/>
    <property type="molecule type" value="Genomic_DNA"/>
</dbReference>
<dbReference type="RefSeq" id="WP_260748824.1">
    <property type="nucleotide sequence ID" value="NZ_CP092109.1"/>
</dbReference>
<feature type="transmembrane region" description="Helical" evidence="1">
    <location>
        <begin position="20"/>
        <end position="50"/>
    </location>
</feature>
<dbReference type="Proteomes" id="UP001060414">
    <property type="component" value="Chromosome"/>
</dbReference>
<gene>
    <name evidence="3" type="ORF">L9S41_03485</name>
</gene>
<accession>A0ABY5ZPA4</accession>